<gene>
    <name evidence="1" type="ORF">V6N11_056423</name>
</gene>
<dbReference type="Proteomes" id="UP001396334">
    <property type="component" value="Unassembled WGS sequence"/>
</dbReference>
<protein>
    <submittedName>
        <fullName evidence="1">Uncharacterized protein</fullName>
    </submittedName>
</protein>
<comment type="caution">
    <text evidence="1">The sequence shown here is derived from an EMBL/GenBank/DDBJ whole genome shotgun (WGS) entry which is preliminary data.</text>
</comment>
<evidence type="ECO:0000313" key="2">
    <source>
        <dbReference type="Proteomes" id="UP001396334"/>
    </source>
</evidence>
<proteinExistence type="predicted"/>
<evidence type="ECO:0000313" key="1">
    <source>
        <dbReference type="EMBL" id="KAK9032143.1"/>
    </source>
</evidence>
<reference evidence="1 2" key="1">
    <citation type="journal article" date="2024" name="G3 (Bethesda)">
        <title>Genome assembly of Hibiscus sabdariffa L. provides insights into metabolisms of medicinal natural products.</title>
        <authorList>
            <person name="Kim T."/>
        </authorList>
    </citation>
    <scope>NUCLEOTIDE SEQUENCE [LARGE SCALE GENOMIC DNA]</scope>
    <source>
        <strain evidence="1">TK-2024</strain>
        <tissue evidence="1">Old leaves</tissue>
    </source>
</reference>
<keyword evidence="2" id="KW-1185">Reference proteome</keyword>
<dbReference type="EMBL" id="JBBPBN010000009">
    <property type="protein sequence ID" value="KAK9032143.1"/>
    <property type="molecule type" value="Genomic_DNA"/>
</dbReference>
<organism evidence="1 2">
    <name type="scientific">Hibiscus sabdariffa</name>
    <name type="common">roselle</name>
    <dbReference type="NCBI Taxonomy" id="183260"/>
    <lineage>
        <taxon>Eukaryota</taxon>
        <taxon>Viridiplantae</taxon>
        <taxon>Streptophyta</taxon>
        <taxon>Embryophyta</taxon>
        <taxon>Tracheophyta</taxon>
        <taxon>Spermatophyta</taxon>
        <taxon>Magnoliopsida</taxon>
        <taxon>eudicotyledons</taxon>
        <taxon>Gunneridae</taxon>
        <taxon>Pentapetalae</taxon>
        <taxon>rosids</taxon>
        <taxon>malvids</taxon>
        <taxon>Malvales</taxon>
        <taxon>Malvaceae</taxon>
        <taxon>Malvoideae</taxon>
        <taxon>Hibiscus</taxon>
    </lineage>
</organism>
<accession>A0ABR2T3T7</accession>
<sequence length="102" mass="11903">MLTASPLPLEHSSPPNRRFIIRFRCTWVRTTLWFGWANDVVRVLLAGEWVVLKRGVKGRVSLLALSGVRYVGELEFELKDWFTDFGETLDFHLMNETRHNKA</sequence>
<name>A0ABR2T3T7_9ROSI</name>